<keyword evidence="2" id="KW-1185">Reference proteome</keyword>
<accession>A0A1G6QC00</accession>
<dbReference type="EMBL" id="FMZO01000004">
    <property type="protein sequence ID" value="SDC89813.1"/>
    <property type="molecule type" value="Genomic_DNA"/>
</dbReference>
<gene>
    <name evidence="1" type="ORF">SAMN04487894_104352</name>
</gene>
<protein>
    <submittedName>
        <fullName evidence="1">Uncharacterized protein</fullName>
    </submittedName>
</protein>
<dbReference type="AlphaFoldDB" id="A0A1G6QC00"/>
<reference evidence="2" key="1">
    <citation type="submission" date="2016-10" db="EMBL/GenBank/DDBJ databases">
        <authorList>
            <person name="Varghese N."/>
            <person name="Submissions S."/>
        </authorList>
    </citation>
    <scope>NUCLEOTIDE SEQUENCE [LARGE SCALE GENOMIC DNA]</scope>
    <source>
        <strain evidence="2">DSM 25811 / CCM 8410 / LMG 26954 / E90</strain>
    </source>
</reference>
<evidence type="ECO:0000313" key="2">
    <source>
        <dbReference type="Proteomes" id="UP000198757"/>
    </source>
</evidence>
<dbReference type="Proteomes" id="UP000198757">
    <property type="component" value="Unassembled WGS sequence"/>
</dbReference>
<proteinExistence type="predicted"/>
<dbReference type="STRING" id="1285928.SAMN04487894_104352"/>
<dbReference type="PROSITE" id="PS51257">
    <property type="entry name" value="PROKAR_LIPOPROTEIN"/>
    <property type="match status" value="1"/>
</dbReference>
<organism evidence="1 2">
    <name type="scientific">Niabella drilacis (strain DSM 25811 / CCM 8410 / CCUG 62505 / LMG 26954 / E90)</name>
    <dbReference type="NCBI Taxonomy" id="1285928"/>
    <lineage>
        <taxon>Bacteria</taxon>
        <taxon>Pseudomonadati</taxon>
        <taxon>Bacteroidota</taxon>
        <taxon>Chitinophagia</taxon>
        <taxon>Chitinophagales</taxon>
        <taxon>Chitinophagaceae</taxon>
        <taxon>Niabella</taxon>
    </lineage>
</organism>
<name>A0A1G6QC00_NIADE</name>
<evidence type="ECO:0000313" key="1">
    <source>
        <dbReference type="EMBL" id="SDC89813.1"/>
    </source>
</evidence>
<sequence length="228" mass="25090">MKELSIILCLLILFMACKKDKSAISPVTAAELTNYYVALERLDEDGKTKYRALYFENNNGTINATQDGAGGRRGQAVVIENNSFRFDLGEETNGTVTILLLTFEKQNNGKIILKSLTNEGTSSRQIVHAEMYATTSVPDWAGKTFSRKSGPASYAPYIKFSADKSMYVFASSTTELPQFPGYAIGRSVGFKDDRAPSKMFLFVPSWKGNAKENVLVDTAPVVATYGQE</sequence>